<feature type="compositionally biased region" description="Polar residues" evidence="2">
    <location>
        <begin position="307"/>
        <end position="316"/>
    </location>
</feature>
<organism evidence="4 5">
    <name type="scientific">Rotaria magnacalcarata</name>
    <dbReference type="NCBI Taxonomy" id="392030"/>
    <lineage>
        <taxon>Eukaryota</taxon>
        <taxon>Metazoa</taxon>
        <taxon>Spiralia</taxon>
        <taxon>Gnathifera</taxon>
        <taxon>Rotifera</taxon>
        <taxon>Eurotatoria</taxon>
        <taxon>Bdelloidea</taxon>
        <taxon>Philodinida</taxon>
        <taxon>Philodinidae</taxon>
        <taxon>Rotaria</taxon>
    </lineage>
</organism>
<dbReference type="GO" id="GO:0016020">
    <property type="term" value="C:membrane"/>
    <property type="evidence" value="ECO:0007669"/>
    <property type="project" value="InterPro"/>
</dbReference>
<feature type="compositionally biased region" description="Polar residues" evidence="2">
    <location>
        <begin position="260"/>
        <end position="284"/>
    </location>
</feature>
<feature type="domain" description="C2" evidence="3">
    <location>
        <begin position="379"/>
        <end position="501"/>
    </location>
</feature>
<dbReference type="EMBL" id="CAJNRF010008114">
    <property type="protein sequence ID" value="CAF2098053.1"/>
    <property type="molecule type" value="Genomic_DNA"/>
</dbReference>
<dbReference type="GO" id="GO:0098882">
    <property type="term" value="F:structural constituent of presynaptic active zone"/>
    <property type="evidence" value="ECO:0007669"/>
    <property type="project" value="TreeGrafter"/>
</dbReference>
<feature type="region of interest" description="Disordered" evidence="2">
    <location>
        <begin position="226"/>
        <end position="339"/>
    </location>
</feature>
<dbReference type="CDD" id="cd04031">
    <property type="entry name" value="C2A_RIM1alpha"/>
    <property type="match status" value="1"/>
</dbReference>
<accession>A0A816TDK8</accession>
<dbReference type="GO" id="GO:0098978">
    <property type="term" value="C:glutamatergic synapse"/>
    <property type="evidence" value="ECO:0007669"/>
    <property type="project" value="TreeGrafter"/>
</dbReference>
<dbReference type="InterPro" id="IPR000008">
    <property type="entry name" value="C2_dom"/>
</dbReference>
<feature type="compositionally biased region" description="Polar residues" evidence="2">
    <location>
        <begin position="526"/>
        <end position="544"/>
    </location>
</feature>
<reference evidence="4" key="1">
    <citation type="submission" date="2021-02" db="EMBL/GenBank/DDBJ databases">
        <authorList>
            <person name="Nowell W R."/>
        </authorList>
    </citation>
    <scope>NUCLEOTIDE SEQUENCE</scope>
</reference>
<dbReference type="InterPro" id="IPR001565">
    <property type="entry name" value="Synaptotagmin"/>
</dbReference>
<dbReference type="InterPro" id="IPR035892">
    <property type="entry name" value="C2_domain_sf"/>
</dbReference>
<name>A0A816TDK8_9BILA</name>
<evidence type="ECO:0000256" key="2">
    <source>
        <dbReference type="SAM" id="MobiDB-lite"/>
    </source>
</evidence>
<evidence type="ECO:0000259" key="3">
    <source>
        <dbReference type="PROSITE" id="PS50004"/>
    </source>
</evidence>
<evidence type="ECO:0000256" key="1">
    <source>
        <dbReference type="ARBA" id="ARBA00022737"/>
    </source>
</evidence>
<dbReference type="Gene3D" id="2.60.40.150">
    <property type="entry name" value="C2 domain"/>
    <property type="match status" value="1"/>
</dbReference>
<dbReference type="AlphaFoldDB" id="A0A816TDK8"/>
<dbReference type="GO" id="GO:1904071">
    <property type="term" value="P:presynaptic active zone assembly"/>
    <property type="evidence" value="ECO:0007669"/>
    <property type="project" value="TreeGrafter"/>
</dbReference>
<dbReference type="GO" id="GO:0098982">
    <property type="term" value="C:GABA-ergic synapse"/>
    <property type="evidence" value="ECO:0007669"/>
    <property type="project" value="TreeGrafter"/>
</dbReference>
<sequence>MNIGDEVLELGGVSLRGKSALFVQNLMNSIQDEFEIVVRSQHVIPTTSPLIEIHKPSSITSNNRLAVLSNSSLTVDQTVQRRHSMDTTQHSQQNSANNAVFKSLSTVIPLSTKESNDVPDQLLLPTMTRKKSISSKERLFSVESLHRTSSTKSVEHCMKAPASPTNNINPIHNDTYNVPEQGRTHSMKRYEQNPISLSVTTPEHKILYEDSAISTQITQPPRKYEVRNSLLPNDPGLNGVASSQSVDRRNSNESDESDNLSQYFCSPTSRKSSLMTTNEVSNVPNKDLSHETKLNVSSNNNNNNNNTATVDASTRLHSFIKPSEEQRRPRGSTGGSFISHNKHTTDKLISILGSFKFLKKKTKSVDFSNPPIEIRANDYVGDIELQIGHNSEREQLVIRIIKAKNLLAKDTNGYSDPFVKVYLLPGRDQENKRRTKHISKNLNPLWDYTVIYGNMHREELQYKMLEFTVWDYDRFKANDFLGQVTIDLKDASVIDDKPRWYRLQALRSREEATNRGSSPRLYKMTSVDSTGSSASAFNKSTANLQPRADQNK</sequence>
<dbReference type="InterPro" id="IPR052098">
    <property type="entry name" value="Presynaptic_Scaffold_Bsn/Pclo"/>
</dbReference>
<dbReference type="SUPFAM" id="SSF49562">
    <property type="entry name" value="C2 domain (Calcium/lipid-binding domain, CaLB)"/>
    <property type="match status" value="1"/>
</dbReference>
<dbReference type="GO" id="GO:0048788">
    <property type="term" value="C:cytoskeleton of presynaptic active zone"/>
    <property type="evidence" value="ECO:0007669"/>
    <property type="project" value="TreeGrafter"/>
</dbReference>
<evidence type="ECO:0000313" key="5">
    <source>
        <dbReference type="Proteomes" id="UP000663856"/>
    </source>
</evidence>
<dbReference type="Pfam" id="PF00168">
    <property type="entry name" value="C2"/>
    <property type="match status" value="1"/>
</dbReference>
<feature type="region of interest" description="Disordered" evidence="2">
    <location>
        <begin position="511"/>
        <end position="552"/>
    </location>
</feature>
<proteinExistence type="predicted"/>
<dbReference type="PRINTS" id="PR00399">
    <property type="entry name" value="SYNAPTOTAGMN"/>
</dbReference>
<dbReference type="PANTHER" id="PTHR14113">
    <property type="entry name" value="PICCOLO/BASSOON"/>
    <property type="match status" value="1"/>
</dbReference>
<comment type="caution">
    <text evidence="4">The sequence shown here is derived from an EMBL/GenBank/DDBJ whole genome shotgun (WGS) entry which is preliminary data.</text>
</comment>
<gene>
    <name evidence="4" type="ORF">WKI299_LOCUS19612</name>
</gene>
<protein>
    <recommendedName>
        <fullName evidence="3">C2 domain-containing protein</fullName>
    </recommendedName>
</protein>
<dbReference type="PROSITE" id="PS50004">
    <property type="entry name" value="C2"/>
    <property type="match status" value="1"/>
</dbReference>
<dbReference type="Proteomes" id="UP000663856">
    <property type="component" value="Unassembled WGS sequence"/>
</dbReference>
<feature type="region of interest" description="Disordered" evidence="2">
    <location>
        <begin position="151"/>
        <end position="173"/>
    </location>
</feature>
<dbReference type="PRINTS" id="PR00360">
    <property type="entry name" value="C2DOMAIN"/>
</dbReference>
<dbReference type="SMART" id="SM00239">
    <property type="entry name" value="C2"/>
    <property type="match status" value="1"/>
</dbReference>
<feature type="compositionally biased region" description="Polar residues" evidence="2">
    <location>
        <begin position="163"/>
        <end position="173"/>
    </location>
</feature>
<dbReference type="GO" id="GO:0035418">
    <property type="term" value="P:protein localization to synapse"/>
    <property type="evidence" value="ECO:0007669"/>
    <property type="project" value="TreeGrafter"/>
</dbReference>
<dbReference type="GO" id="GO:0030424">
    <property type="term" value="C:axon"/>
    <property type="evidence" value="ECO:0007669"/>
    <property type="project" value="TreeGrafter"/>
</dbReference>
<dbReference type="PANTHER" id="PTHR14113:SF6">
    <property type="entry name" value="PROTEIN PICCOLO"/>
    <property type="match status" value="1"/>
</dbReference>
<keyword evidence="1" id="KW-0677">Repeat</keyword>
<evidence type="ECO:0000313" key="4">
    <source>
        <dbReference type="EMBL" id="CAF2098053.1"/>
    </source>
</evidence>